<organism evidence="2">
    <name type="scientific">Tanacetum cinerariifolium</name>
    <name type="common">Dalmatian daisy</name>
    <name type="synonym">Chrysanthemum cinerariifolium</name>
    <dbReference type="NCBI Taxonomy" id="118510"/>
    <lineage>
        <taxon>Eukaryota</taxon>
        <taxon>Viridiplantae</taxon>
        <taxon>Streptophyta</taxon>
        <taxon>Embryophyta</taxon>
        <taxon>Tracheophyta</taxon>
        <taxon>Spermatophyta</taxon>
        <taxon>Magnoliopsida</taxon>
        <taxon>eudicotyledons</taxon>
        <taxon>Gunneridae</taxon>
        <taxon>Pentapetalae</taxon>
        <taxon>asterids</taxon>
        <taxon>campanulids</taxon>
        <taxon>Asterales</taxon>
        <taxon>Asteraceae</taxon>
        <taxon>Asteroideae</taxon>
        <taxon>Anthemideae</taxon>
        <taxon>Anthemidinae</taxon>
        <taxon>Tanacetum</taxon>
    </lineage>
</organism>
<evidence type="ECO:0000313" key="2">
    <source>
        <dbReference type="EMBL" id="GEU29434.1"/>
    </source>
</evidence>
<proteinExistence type="predicted"/>
<reference evidence="2" key="1">
    <citation type="journal article" date="2019" name="Sci. Rep.">
        <title>Draft genome of Tanacetum cinerariifolium, the natural source of mosquito coil.</title>
        <authorList>
            <person name="Yamashiro T."/>
            <person name="Shiraishi A."/>
            <person name="Satake H."/>
            <person name="Nakayama K."/>
        </authorList>
    </citation>
    <scope>NUCLEOTIDE SEQUENCE</scope>
</reference>
<accession>A0A699GI05</accession>
<comment type="caution">
    <text evidence="2">The sequence shown here is derived from an EMBL/GenBank/DDBJ whole genome shotgun (WGS) entry which is preliminary data.</text>
</comment>
<dbReference type="InterPro" id="IPR041588">
    <property type="entry name" value="Integrase_H2C2"/>
</dbReference>
<gene>
    <name evidence="2" type="ORF">Tci_001412</name>
</gene>
<name>A0A699GI05_TANCI</name>
<dbReference type="InterPro" id="IPR050951">
    <property type="entry name" value="Retrovirus_Pol_polyprotein"/>
</dbReference>
<evidence type="ECO:0000259" key="1">
    <source>
        <dbReference type="Pfam" id="PF17921"/>
    </source>
</evidence>
<feature type="domain" description="Integrase zinc-binding" evidence="1">
    <location>
        <begin position="191"/>
        <end position="241"/>
    </location>
</feature>
<dbReference type="Pfam" id="PF17921">
    <property type="entry name" value="Integrase_H2C2"/>
    <property type="match status" value="1"/>
</dbReference>
<dbReference type="PANTHER" id="PTHR37984">
    <property type="entry name" value="PROTEIN CBG26694"/>
    <property type="match status" value="1"/>
</dbReference>
<dbReference type="EMBL" id="BKCJ010000068">
    <property type="protein sequence ID" value="GEU29434.1"/>
    <property type="molecule type" value="Genomic_DNA"/>
</dbReference>
<protein>
    <submittedName>
        <fullName evidence="2">Putative mitochondrial protein</fullName>
    </submittedName>
</protein>
<dbReference type="PANTHER" id="PTHR37984:SF5">
    <property type="entry name" value="PROTEIN NYNRIN-LIKE"/>
    <property type="match status" value="1"/>
</dbReference>
<dbReference type="Gene3D" id="1.10.340.70">
    <property type="match status" value="1"/>
</dbReference>
<sequence length="273" mass="31012">MPRHKCGGQMYALEVSPCEEEGELAEHKFEHCKTVEFTKRGHELLMSECYPNDYSNPHISLKALSGISTFNTMRIKENMEKHLLHLLMDTGSTHNLLDIYTTKKLGCKLSNTYHVMANVMLLPLGGCEMVLGIQWLSTFEAQKAFETLQQAMTKAPVLALLNCNEEFIIEMMLQEKENRWLGADDELGIALVTHFHASTICGHSGVHATFKRLGDFFYWKGTRKMVKEAVRTCDVCQRNKADLSSYHGLLQPLPILTQVWKDISIDFIDSLPS</sequence>
<dbReference type="AlphaFoldDB" id="A0A699GI05"/>